<dbReference type="Proteomes" id="UP000176326">
    <property type="component" value="Unassembled WGS sequence"/>
</dbReference>
<dbReference type="EMBL" id="MHMN01000040">
    <property type="protein sequence ID" value="OGZ27945.1"/>
    <property type="molecule type" value="Genomic_DNA"/>
</dbReference>
<reference evidence="1 2" key="1">
    <citation type="journal article" date="2016" name="Nat. Commun.">
        <title>Thousands of microbial genomes shed light on interconnected biogeochemical processes in an aquifer system.</title>
        <authorList>
            <person name="Anantharaman K."/>
            <person name="Brown C.T."/>
            <person name="Hug L.A."/>
            <person name="Sharon I."/>
            <person name="Castelle C.J."/>
            <person name="Probst A.J."/>
            <person name="Thomas B.C."/>
            <person name="Singh A."/>
            <person name="Wilkins M.J."/>
            <person name="Karaoz U."/>
            <person name="Brodie E.L."/>
            <person name="Williams K.H."/>
            <person name="Hubbard S.S."/>
            <person name="Banfield J.F."/>
        </authorList>
    </citation>
    <scope>NUCLEOTIDE SEQUENCE [LARGE SCALE GENOMIC DNA]</scope>
</reference>
<comment type="caution">
    <text evidence="1">The sequence shown here is derived from an EMBL/GenBank/DDBJ whole genome shotgun (WGS) entry which is preliminary data.</text>
</comment>
<accession>A0A1G2EQ66</accession>
<organism evidence="1 2">
    <name type="scientific">Candidatus Nealsonbacteria bacterium RIFOXYC1_FULL_40_7</name>
    <dbReference type="NCBI Taxonomy" id="1801678"/>
    <lineage>
        <taxon>Bacteria</taxon>
        <taxon>Candidatus Nealsoniibacteriota</taxon>
    </lineage>
</organism>
<gene>
    <name evidence="1" type="ORF">A2427_00355</name>
</gene>
<dbReference type="AlphaFoldDB" id="A0A1G2EQ66"/>
<evidence type="ECO:0000313" key="1">
    <source>
        <dbReference type="EMBL" id="OGZ27945.1"/>
    </source>
</evidence>
<evidence type="ECO:0000313" key="2">
    <source>
        <dbReference type="Proteomes" id="UP000176326"/>
    </source>
</evidence>
<proteinExistence type="predicted"/>
<protein>
    <submittedName>
        <fullName evidence="1">Uncharacterized protein</fullName>
    </submittedName>
</protein>
<sequence>MPETQKYTPVNIYETYVLGNPSFVLISDLSETELAQLALLYMSIFNADNRQLVKAKLIEKGRTQPEGLWNELPWTGESALQQIIKWKDLDRITIVAKDQNQEATTVLGASTARQTNKQFFIDRGLPVPNIQIEEFWYITDTLKRPVGLPLGKTLREKLLNTITQRDGVQFPIYFGARTVNPKMVEIWRKARWNITECPDPKFPIPKRYCGTYLKYEK</sequence>
<name>A0A1G2EQ66_9BACT</name>